<organism evidence="1">
    <name type="scientific">Rhizophora mucronata</name>
    <name type="common">Asiatic mangrove</name>
    <dbReference type="NCBI Taxonomy" id="61149"/>
    <lineage>
        <taxon>Eukaryota</taxon>
        <taxon>Viridiplantae</taxon>
        <taxon>Streptophyta</taxon>
        <taxon>Embryophyta</taxon>
        <taxon>Tracheophyta</taxon>
        <taxon>Spermatophyta</taxon>
        <taxon>Magnoliopsida</taxon>
        <taxon>eudicotyledons</taxon>
        <taxon>Gunneridae</taxon>
        <taxon>Pentapetalae</taxon>
        <taxon>rosids</taxon>
        <taxon>fabids</taxon>
        <taxon>Malpighiales</taxon>
        <taxon>Rhizophoraceae</taxon>
        <taxon>Rhizophora</taxon>
    </lineage>
</organism>
<reference evidence="1" key="1">
    <citation type="submission" date="2018-02" db="EMBL/GenBank/DDBJ databases">
        <title>Rhizophora mucronata_Transcriptome.</title>
        <authorList>
            <person name="Meera S.P."/>
            <person name="Sreeshan A."/>
            <person name="Augustine A."/>
        </authorList>
    </citation>
    <scope>NUCLEOTIDE SEQUENCE</scope>
    <source>
        <tissue evidence="1">Leaf</tissue>
    </source>
</reference>
<dbReference type="AlphaFoldDB" id="A0A2P2L178"/>
<proteinExistence type="predicted"/>
<dbReference type="PANTHER" id="PTHR34118">
    <property type="entry name" value="NF-KAPPA-B INHIBITOR-LIKE PROTEIN-RELATED"/>
    <property type="match status" value="1"/>
</dbReference>
<accession>A0A2P2L178</accession>
<dbReference type="PANTHER" id="PTHR34118:SF1">
    <property type="entry name" value="NF-KAPPA-B INHIBITOR-LIKE PROTEIN"/>
    <property type="match status" value="1"/>
</dbReference>
<name>A0A2P2L178_RHIMU</name>
<evidence type="ECO:0000313" key="1">
    <source>
        <dbReference type="EMBL" id="MBX11698.1"/>
    </source>
</evidence>
<dbReference type="EMBL" id="GGEC01031214">
    <property type="protein sequence ID" value="MBX11698.1"/>
    <property type="molecule type" value="Transcribed_RNA"/>
</dbReference>
<protein>
    <submittedName>
        <fullName evidence="1">Uncharacterized protein MANES_04G001400</fullName>
    </submittedName>
</protein>
<sequence length="316" mass="35628">MDMLSNSSVAWISSCTKSLFARLTSIPCPPKKIPRRTPPAISVLKSSFHPVCQLVEEDVFQMFLRERKLNGDFVSKVSDVLWHREILNFVDDDASKLAENPQEAEQVTGSNDDDGYLKLSRTQEWILGKNPAPMNKKAIVKGLQDDSEKRKKLNLLKYGALKRELMLLSVSIGTACSTYCLVVLSFQVAISYAVGVLFGCLYLQLLYQHTDGLSKEMVPQIFMQKKSKKIGIRSEDLRDSLEKSVQGSGIALSSPRLVIPAAIYGLWALSHHYFVNEFFDFQLVPAMFGMFVYKAAALVQVYRDNEDLQLVFPENE</sequence>